<dbReference type="PANTHER" id="PTHR46411:SF3">
    <property type="entry name" value="AAA+ ATPASE DOMAIN-CONTAINING PROTEIN"/>
    <property type="match status" value="1"/>
</dbReference>
<dbReference type="CDD" id="cd19481">
    <property type="entry name" value="RecA-like_protease"/>
    <property type="match status" value="1"/>
</dbReference>
<protein>
    <recommendedName>
        <fullName evidence="1">AAA+ ATPase domain-containing protein</fullName>
    </recommendedName>
</protein>
<dbReference type="GO" id="GO:0016887">
    <property type="term" value="F:ATP hydrolysis activity"/>
    <property type="evidence" value="ECO:0007669"/>
    <property type="project" value="InterPro"/>
</dbReference>
<evidence type="ECO:0000259" key="1">
    <source>
        <dbReference type="SMART" id="SM00382"/>
    </source>
</evidence>
<dbReference type="InterPro" id="IPR003593">
    <property type="entry name" value="AAA+_ATPase"/>
</dbReference>
<dbReference type="InterPro" id="IPR054289">
    <property type="entry name" value="DUF7025"/>
</dbReference>
<dbReference type="AlphaFoldDB" id="A0AAD9SAH4"/>
<dbReference type="Pfam" id="PF00004">
    <property type="entry name" value="AAA"/>
    <property type="match status" value="1"/>
</dbReference>
<dbReference type="InterPro" id="IPR027417">
    <property type="entry name" value="P-loop_NTPase"/>
</dbReference>
<proteinExistence type="predicted"/>
<evidence type="ECO:0000313" key="2">
    <source>
        <dbReference type="EMBL" id="KAK2603283.1"/>
    </source>
</evidence>
<dbReference type="Gene3D" id="3.40.50.300">
    <property type="entry name" value="P-loop containing nucleotide triphosphate hydrolases"/>
    <property type="match status" value="1"/>
</dbReference>
<keyword evidence="3" id="KW-1185">Reference proteome</keyword>
<dbReference type="PANTHER" id="PTHR46411">
    <property type="entry name" value="FAMILY ATPASE, PUTATIVE-RELATED"/>
    <property type="match status" value="1"/>
</dbReference>
<dbReference type="Pfam" id="PF22942">
    <property type="entry name" value="DUF7025"/>
    <property type="match status" value="1"/>
</dbReference>
<dbReference type="GO" id="GO:0005524">
    <property type="term" value="F:ATP binding"/>
    <property type="evidence" value="ECO:0007669"/>
    <property type="project" value="InterPro"/>
</dbReference>
<name>A0AAD9SAH4_PHOAM</name>
<dbReference type="InterPro" id="IPR003959">
    <property type="entry name" value="ATPase_AAA_core"/>
</dbReference>
<dbReference type="SUPFAM" id="SSF52540">
    <property type="entry name" value="P-loop containing nucleoside triphosphate hydrolases"/>
    <property type="match status" value="1"/>
</dbReference>
<comment type="caution">
    <text evidence="2">The sequence shown here is derived from an EMBL/GenBank/DDBJ whole genome shotgun (WGS) entry which is preliminary data.</text>
</comment>
<sequence>MGRRPNSVVDEVINDEVNKLNENESTISKDEPIEVGMKSESKDLYREDYRQPWEEWAPDDIGINSKSTPESAKFALIVRREKRNGDTEEPVLALHSISVQSPLIKELLGPVFAGYRGINTNLKKLEFHAPFHEFFYRWEGFIKAEPRWDEGNDIARKHYKLLFNIISPEITAHIEQRNDLIKNGVISFDYVWTLFEPGTEIYSRVDDQDRLFLLDGGKYQKLPNGALIYNLSCRYIDTDGEIFGYTTTSLAIGQFENLKPVFELNVLPSHLQPNMGEIRARLEERGQRFQALKGIHYKQYSGVYNLRKAPIGASRRQFVEDGRIIIDCNSFMRYNGDSSSQLLPLNNPDQGSVHLDASGPTFGFGDADSDSDSDLLVPPAIQFLRRLANRANRKFVASGKNSEATSLCKEHLAFCTPLLKGFCLKAKTWVYFYIDSVKEIIWNKDSFNQLVLPQDYKQIVLAFVHAQLSHRDDFDDVIKGKGRGIIMLLSGEPGTGKTLTSESVAEEMKRPLYSMSAGELGNDADDMERSLQRVLELSTKWGAVLLIDECDVFLERRSLHDLHRNKLVSVFLRLLEYYQGVMFLTTNRVDDFDPAFESRIHLTINYPKLDHQSRLHIWKTFVTRGAGDRSSIAAEDLAELAKEDLNGRQIKNVVKTARLLASRDGAPLGLEHVETVLRVKHGGPARISSWMKTTG</sequence>
<accession>A0AAD9SAH4</accession>
<reference evidence="2" key="1">
    <citation type="submission" date="2023-06" db="EMBL/GenBank/DDBJ databases">
        <authorList>
            <person name="Noh H."/>
        </authorList>
    </citation>
    <scope>NUCLEOTIDE SEQUENCE</scope>
    <source>
        <strain evidence="2">DUCC20226</strain>
    </source>
</reference>
<feature type="domain" description="AAA+ ATPase" evidence="1">
    <location>
        <begin position="483"/>
        <end position="610"/>
    </location>
</feature>
<dbReference type="EMBL" id="JAUJFL010000005">
    <property type="protein sequence ID" value="KAK2603283.1"/>
    <property type="molecule type" value="Genomic_DNA"/>
</dbReference>
<organism evidence="2 3">
    <name type="scientific">Phomopsis amygdali</name>
    <name type="common">Fusicoccum amygdali</name>
    <dbReference type="NCBI Taxonomy" id="1214568"/>
    <lineage>
        <taxon>Eukaryota</taxon>
        <taxon>Fungi</taxon>
        <taxon>Dikarya</taxon>
        <taxon>Ascomycota</taxon>
        <taxon>Pezizomycotina</taxon>
        <taxon>Sordariomycetes</taxon>
        <taxon>Sordariomycetidae</taxon>
        <taxon>Diaporthales</taxon>
        <taxon>Diaporthaceae</taxon>
        <taxon>Diaporthe</taxon>
    </lineage>
</organism>
<evidence type="ECO:0000313" key="3">
    <source>
        <dbReference type="Proteomes" id="UP001265746"/>
    </source>
</evidence>
<gene>
    <name evidence="2" type="ORF">N8I77_009751</name>
</gene>
<dbReference type="SMART" id="SM00382">
    <property type="entry name" value="AAA"/>
    <property type="match status" value="1"/>
</dbReference>
<dbReference type="Proteomes" id="UP001265746">
    <property type="component" value="Unassembled WGS sequence"/>
</dbReference>